<comment type="subcellular location">
    <subcellularLocation>
        <location evidence="1">Nucleus</location>
        <location evidence="1">Nucleolus</location>
    </subcellularLocation>
</comment>
<feature type="region of interest" description="Disordered" evidence="14">
    <location>
        <begin position="549"/>
        <end position="628"/>
    </location>
</feature>
<evidence type="ECO:0000256" key="14">
    <source>
        <dbReference type="SAM" id="MobiDB-lite"/>
    </source>
</evidence>
<evidence type="ECO:0000259" key="15">
    <source>
        <dbReference type="PROSITE" id="PS51192"/>
    </source>
</evidence>
<accession>A0A0S1VVP5</accession>
<keyword evidence="4" id="KW-0690">Ribosome biogenesis</keyword>
<evidence type="ECO:0000256" key="7">
    <source>
        <dbReference type="ARBA" id="ARBA00022801"/>
    </source>
</evidence>
<evidence type="ECO:0000256" key="4">
    <source>
        <dbReference type="ARBA" id="ARBA00022517"/>
    </source>
</evidence>
<keyword evidence="7 13" id="KW-0378">Hydrolase</keyword>
<evidence type="ECO:0000256" key="1">
    <source>
        <dbReference type="ARBA" id="ARBA00004604"/>
    </source>
</evidence>
<dbReference type="InterPro" id="IPR027417">
    <property type="entry name" value="P-loop_NTPase"/>
</dbReference>
<dbReference type="GO" id="GO:0005524">
    <property type="term" value="F:ATP binding"/>
    <property type="evidence" value="ECO:0007669"/>
    <property type="project" value="UniProtKB-KW"/>
</dbReference>
<reference evidence="18" key="1">
    <citation type="journal article" date="2015" name="Extremophiles">
        <title>Transcriptome-wide analysis of DEAD-box RNA helicase gene family in an Antarctic psychrophilic alga Chlamydomonas sp. ICE-L.</title>
        <authorList>
            <person name="Liu C."/>
            <person name="Huang X."/>
        </authorList>
    </citation>
    <scope>NUCLEOTIDE SEQUENCE</scope>
</reference>
<keyword evidence="5" id="KW-0698">rRNA processing</keyword>
<feature type="domain" description="Helicase ATP-binding" evidence="15">
    <location>
        <begin position="195"/>
        <end position="369"/>
    </location>
</feature>
<evidence type="ECO:0000256" key="9">
    <source>
        <dbReference type="ARBA" id="ARBA00022840"/>
    </source>
</evidence>
<feature type="non-terminal residue" evidence="18">
    <location>
        <position position="628"/>
    </location>
</feature>
<dbReference type="Pfam" id="PF00271">
    <property type="entry name" value="Helicase_C"/>
    <property type="match status" value="1"/>
</dbReference>
<dbReference type="SMART" id="SM00490">
    <property type="entry name" value="HELICc"/>
    <property type="match status" value="1"/>
</dbReference>
<dbReference type="InterPro" id="IPR014014">
    <property type="entry name" value="RNA_helicase_DEAD_Q_motif"/>
</dbReference>
<keyword evidence="9 13" id="KW-0067">ATP-binding</keyword>
<dbReference type="GO" id="GO:0016787">
    <property type="term" value="F:hydrolase activity"/>
    <property type="evidence" value="ECO:0007669"/>
    <property type="project" value="UniProtKB-KW"/>
</dbReference>
<evidence type="ECO:0000313" key="18">
    <source>
        <dbReference type="EMBL" id="ALM55010.1"/>
    </source>
</evidence>
<evidence type="ECO:0000256" key="13">
    <source>
        <dbReference type="RuleBase" id="RU000492"/>
    </source>
</evidence>
<dbReference type="PROSITE" id="PS51195">
    <property type="entry name" value="Q_MOTIF"/>
    <property type="match status" value="1"/>
</dbReference>
<dbReference type="GO" id="GO:0003724">
    <property type="term" value="F:RNA helicase activity"/>
    <property type="evidence" value="ECO:0007669"/>
    <property type="project" value="UniProtKB-EC"/>
</dbReference>
<dbReference type="CDD" id="cd18787">
    <property type="entry name" value="SF2_C_DEAD"/>
    <property type="match status" value="1"/>
</dbReference>
<evidence type="ECO:0000259" key="17">
    <source>
        <dbReference type="PROSITE" id="PS51195"/>
    </source>
</evidence>
<dbReference type="PROSITE" id="PS51194">
    <property type="entry name" value="HELICASE_CTER"/>
    <property type="match status" value="1"/>
</dbReference>
<dbReference type="EC" id="3.6.4.13" evidence="3"/>
<evidence type="ECO:0000259" key="16">
    <source>
        <dbReference type="PROSITE" id="PS51194"/>
    </source>
</evidence>
<protein>
    <recommendedName>
        <fullName evidence="3">RNA helicase</fullName>
        <ecNumber evidence="3">3.6.4.13</ecNumber>
    </recommendedName>
</protein>
<dbReference type="InterPro" id="IPR011545">
    <property type="entry name" value="DEAD/DEAH_box_helicase_dom"/>
</dbReference>
<keyword evidence="8 13" id="KW-0347">Helicase</keyword>
<comment type="function">
    <text evidence="11">ATP-dependent RNA helicase required for 60S ribosomal subunit synthesis. Involved in efficient pre-rRNA processing, predominantly at site A3, which is necessary for the normal formation of 25S and 5.8S rRNAs.</text>
</comment>
<feature type="short sequence motif" description="Q motif" evidence="12">
    <location>
        <begin position="164"/>
        <end position="192"/>
    </location>
</feature>
<feature type="non-terminal residue" evidence="18">
    <location>
        <position position="1"/>
    </location>
</feature>
<dbReference type="SUPFAM" id="SSF52540">
    <property type="entry name" value="P-loop containing nucleoside triphosphate hydrolases"/>
    <property type="match status" value="2"/>
</dbReference>
<evidence type="ECO:0000256" key="12">
    <source>
        <dbReference type="PROSITE-ProRule" id="PRU00552"/>
    </source>
</evidence>
<dbReference type="Pfam" id="PF00270">
    <property type="entry name" value="DEAD"/>
    <property type="match status" value="1"/>
</dbReference>
<feature type="compositionally biased region" description="Gly residues" evidence="14">
    <location>
        <begin position="554"/>
        <end position="573"/>
    </location>
</feature>
<dbReference type="EMBL" id="KP718792">
    <property type="protein sequence ID" value="ALM55010.1"/>
    <property type="molecule type" value="mRNA"/>
</dbReference>
<feature type="domain" description="DEAD-box RNA helicase Q" evidence="17">
    <location>
        <begin position="164"/>
        <end position="192"/>
    </location>
</feature>
<dbReference type="CDD" id="cd00268">
    <property type="entry name" value="DEADc"/>
    <property type="match status" value="1"/>
</dbReference>
<feature type="domain" description="Helicase C-terminal" evidence="16">
    <location>
        <begin position="398"/>
        <end position="549"/>
    </location>
</feature>
<dbReference type="InterPro" id="IPR044742">
    <property type="entry name" value="DEAD/DEAH_RhlB"/>
</dbReference>
<sequence length="628" mass="67784">SFSLANEPLVIYTELNSGMASTGVLRWALTGGLPRGSISAIRSIFLPETVLTAAATVTSSEHRFHSQSAAASASINGTAQPWSPPCSTATRPSQRGLCASYPLARSALLVPRLNRGTASAAEAHEEVEAEAPNASTESGPMSAKEYRTLHRITVNAESAPDPFVTFEQANFPPAVMTSLHEAGYKEPTIIQAQAWPVAQQGRDLVAIASTGSGKTAGFLVPALMHIRAMKKDTRMGPVGLVIAPTRELAKQIQEEAAKYGSHLGLRTTCLYGGAPRSGQSRELLRSPHIVIGTPGRLVDFAQSGELNLGQASYYVLDEADRMLDMGFEKELAQITRFLPPERQTLFFSATWPKEVQRAAREFAKNEPVHVFIGDSQTKLVANPNITQMTHIFHAPQDRMAKMASYLQAKGKGAKIIIFAATKAKCDWLQQTLESHRMASRVGTIHGDKNQRERETALENFKSGRASILVATDVAARGLDVSGVAAVINFDFPNDFEMYIHRIGRTARAGMMGESLTFLNPEADGWAARELVQVMIDCKQEVPEDLKDLAQRSRGGNGKKPGGHKGGGGGGSRFGRGDSDRSGGGGYGRDRGEFRDHRSNQSDDSFFRGGSSGGAEYGRTRLDGAKWGR</sequence>
<dbReference type="InterPro" id="IPR000629">
    <property type="entry name" value="RNA-helicase_DEAD-box_CS"/>
</dbReference>
<feature type="compositionally biased region" description="Basic and acidic residues" evidence="14">
    <location>
        <begin position="587"/>
        <end position="600"/>
    </location>
</feature>
<dbReference type="PROSITE" id="PS51192">
    <property type="entry name" value="HELICASE_ATP_BIND_1"/>
    <property type="match status" value="1"/>
</dbReference>
<dbReference type="SMART" id="SM00487">
    <property type="entry name" value="DEXDc"/>
    <property type="match status" value="1"/>
</dbReference>
<name>A0A0S1VVP5_9CHLO</name>
<evidence type="ECO:0000256" key="3">
    <source>
        <dbReference type="ARBA" id="ARBA00012552"/>
    </source>
</evidence>
<dbReference type="InterPro" id="IPR014001">
    <property type="entry name" value="Helicase_ATP-bd"/>
</dbReference>
<organism evidence="18">
    <name type="scientific">Chlamydomonas sp. ICE-L</name>
    <dbReference type="NCBI Taxonomy" id="309537"/>
    <lineage>
        <taxon>Eukaryota</taxon>
        <taxon>Viridiplantae</taxon>
        <taxon>Chlorophyta</taxon>
        <taxon>core chlorophytes</taxon>
        <taxon>Chlorophyceae</taxon>
        <taxon>CS clade</taxon>
        <taxon>Chlamydomonadales</taxon>
        <taxon>Chlamydomonadaceae</taxon>
        <taxon>Chlamydomonas</taxon>
    </lineage>
</organism>
<evidence type="ECO:0000256" key="11">
    <source>
        <dbReference type="ARBA" id="ARBA00037449"/>
    </source>
</evidence>
<evidence type="ECO:0000256" key="2">
    <source>
        <dbReference type="ARBA" id="ARBA00009334"/>
    </source>
</evidence>
<dbReference type="GO" id="GO:0003676">
    <property type="term" value="F:nucleic acid binding"/>
    <property type="evidence" value="ECO:0007669"/>
    <property type="project" value="InterPro"/>
</dbReference>
<dbReference type="Gene3D" id="3.40.50.300">
    <property type="entry name" value="P-loop containing nucleotide triphosphate hydrolases"/>
    <property type="match status" value="2"/>
</dbReference>
<feature type="compositionally biased region" description="Basic and acidic residues" evidence="14">
    <location>
        <begin position="617"/>
        <end position="628"/>
    </location>
</feature>
<keyword evidence="6 13" id="KW-0547">Nucleotide-binding</keyword>
<dbReference type="PANTHER" id="PTHR47958">
    <property type="entry name" value="ATP-DEPENDENT RNA HELICASE DBP3"/>
    <property type="match status" value="1"/>
</dbReference>
<evidence type="ECO:0000256" key="8">
    <source>
        <dbReference type="ARBA" id="ARBA00022806"/>
    </source>
</evidence>
<dbReference type="InterPro" id="IPR001650">
    <property type="entry name" value="Helicase_C-like"/>
</dbReference>
<evidence type="ECO:0000256" key="5">
    <source>
        <dbReference type="ARBA" id="ARBA00022552"/>
    </source>
</evidence>
<evidence type="ECO:0000256" key="10">
    <source>
        <dbReference type="ARBA" id="ARBA00023242"/>
    </source>
</evidence>
<evidence type="ECO:0000256" key="6">
    <source>
        <dbReference type="ARBA" id="ARBA00022741"/>
    </source>
</evidence>
<feature type="region of interest" description="Disordered" evidence="14">
    <location>
        <begin position="119"/>
        <end position="141"/>
    </location>
</feature>
<comment type="similarity">
    <text evidence="2">Belongs to the DEAD box helicase family. DDX5/DBP2 subfamily.</text>
</comment>
<keyword evidence="10" id="KW-0539">Nucleus</keyword>
<dbReference type="AlphaFoldDB" id="A0A0S1VVP5"/>
<proteinExistence type="evidence at transcript level"/>
<dbReference type="PROSITE" id="PS00039">
    <property type="entry name" value="DEAD_ATP_HELICASE"/>
    <property type="match status" value="1"/>
</dbReference>